<dbReference type="AlphaFoldDB" id="A0A819UFL6"/>
<dbReference type="InterPro" id="IPR040887">
    <property type="entry name" value="AUDH_Cupin"/>
</dbReference>
<dbReference type="Proteomes" id="UP000663842">
    <property type="component" value="Unassembled WGS sequence"/>
</dbReference>
<feature type="domain" description="Aldos-2-ulose dehydratase/isomerase (AUDH) Cupin" evidence="1">
    <location>
        <begin position="481"/>
        <end position="544"/>
    </location>
</feature>
<feature type="domain" description="Aldos-2-ulose dehydratase/isomerase (AUDH) Cupin" evidence="1">
    <location>
        <begin position="390"/>
        <end position="469"/>
    </location>
</feature>
<dbReference type="Gene3D" id="2.60.120.990">
    <property type="match status" value="1"/>
</dbReference>
<gene>
    <name evidence="3" type="ORF">UXM345_LOCUS21970</name>
</gene>
<evidence type="ECO:0000259" key="1">
    <source>
        <dbReference type="Pfam" id="PF18637"/>
    </source>
</evidence>
<evidence type="ECO:0000259" key="2">
    <source>
        <dbReference type="Pfam" id="PF22301"/>
    </source>
</evidence>
<comment type="caution">
    <text evidence="3">The sequence shown here is derived from an EMBL/GenBank/DDBJ whole genome shotgun (WGS) entry which is preliminary data.</text>
</comment>
<dbReference type="InterPro" id="IPR028994">
    <property type="entry name" value="Integrin_alpha_N"/>
</dbReference>
<organism evidence="3 4">
    <name type="scientific">Rotaria magnacalcarata</name>
    <dbReference type="NCBI Taxonomy" id="392030"/>
    <lineage>
        <taxon>Eukaryota</taxon>
        <taxon>Metazoa</taxon>
        <taxon>Spiralia</taxon>
        <taxon>Gnathifera</taxon>
        <taxon>Rotifera</taxon>
        <taxon>Eurotatoria</taxon>
        <taxon>Bdelloidea</taxon>
        <taxon>Philodinida</taxon>
        <taxon>Philodinidae</taxon>
        <taxon>Rotaria</taxon>
    </lineage>
</organism>
<feature type="domain" description="Aldos-2-ulose dehydratase beta-propeller" evidence="2">
    <location>
        <begin position="143"/>
        <end position="256"/>
    </location>
</feature>
<dbReference type="EMBL" id="CAJOBF010003534">
    <property type="protein sequence ID" value="CAF4096234.1"/>
    <property type="molecule type" value="Genomic_DNA"/>
</dbReference>
<evidence type="ECO:0000313" key="4">
    <source>
        <dbReference type="Proteomes" id="UP000663842"/>
    </source>
</evidence>
<accession>A0A819UFL6</accession>
<proteinExistence type="predicted"/>
<dbReference type="Pfam" id="PF22301">
    <property type="entry name" value="AUDH_beta_propeller"/>
    <property type="match status" value="1"/>
</dbReference>
<name>A0A819UFL6_9BILA</name>
<reference evidence="3" key="1">
    <citation type="submission" date="2021-02" db="EMBL/GenBank/DDBJ databases">
        <authorList>
            <person name="Nowell W R."/>
        </authorList>
    </citation>
    <scope>NUCLEOTIDE SEQUENCE</scope>
</reference>
<dbReference type="SUPFAM" id="SSF69318">
    <property type="entry name" value="Integrin alpha N-terminal domain"/>
    <property type="match status" value="1"/>
</dbReference>
<dbReference type="Pfam" id="PF18637">
    <property type="entry name" value="AUDH_Cupin"/>
    <property type="match status" value="2"/>
</dbReference>
<sequence>MEQITQHYECEFSRMIMNLNMYDVQVLQTIEASVVQLNDDDGSYSPIFQKKTIVENLPGEYWIEPFQANNQSRIRLIAYELSSGDINFYQNPFFQSELGETTIIQNLHSPVSINPADISGDGLSDIVICFRYGNTFLDSDPEGGKIVWLENPGQSIDKKLWKMHYFGKSAAMHRLYVDHFTQTKHWEIIGFPFIGMPHDLLSTVPVLLCQQSDNIFNTTEWSCKIINQDFFHAIHDATLFNDDQLDNLLIASYEGPSPNKDVYFYKTNDLTHGLFAKWKVSDDAAARIAIADFDYDNVLSFATISYSVPGYYRSANPTINVFYNRLAQRKLRTNKEIQGIKQNHDLLFKVPRPNQALKHQTVAFITINGIILSLDIVPPYSSRHANNTTYIKNSLPEYYSPEARQLAFQFVKYNRNELKENFQDREFYNLKGFEISFSDNDEHLFYAQLWAAGKGVNAGALNHASDTFANSKQVYDPLTTPVSAFEKLELPSFHKHDPLRDINVQNKAVLRNDNTVVYPWHKWQSGINRCLNQSFNIWMAFEFNNQLSTLSV</sequence>
<protein>
    <submittedName>
        <fullName evidence="3">Uncharacterized protein</fullName>
    </submittedName>
</protein>
<evidence type="ECO:0000313" key="3">
    <source>
        <dbReference type="EMBL" id="CAF4096234.1"/>
    </source>
</evidence>
<dbReference type="InterPro" id="IPR054583">
    <property type="entry name" value="Beta-prop_AUDH"/>
</dbReference>